<gene>
    <name evidence="8" type="ORF">D5R40_05965</name>
</gene>
<dbReference type="PRINTS" id="PR00110">
    <property type="entry name" value="ALPHAAMYLASE"/>
</dbReference>
<evidence type="ECO:0000256" key="1">
    <source>
        <dbReference type="ARBA" id="ARBA00008061"/>
    </source>
</evidence>
<accession>A0A3N6PI31</accession>
<protein>
    <recommendedName>
        <fullName evidence="6">Alpha-amylase</fullName>
        <ecNumber evidence="6">3.2.1.1</ecNumber>
    </recommendedName>
</protein>
<dbReference type="EC" id="3.2.1.1" evidence="6"/>
<dbReference type="EMBL" id="RCBY01000021">
    <property type="protein sequence ID" value="RQH50909.1"/>
    <property type="molecule type" value="Genomic_DNA"/>
</dbReference>
<sequence>MDTKNRLAFSFLITWVCTCFLAVIIGLTSNAAPAKADVIYHAFDECFANVTAELPEIKAAGYNYIQISPPNQTPSREDDACTSDKYWYFQYQPYDYVLEGNLGSEQDLKDLIDAAHERGIKIIADVVFNHMANYRFYKDVAPFPEAYPLYPKKEYFHEAKCIANYNNSYEVENDWLCSPNDKEGLPDLRTDLPYVQQKQHEYMQKLMDLGIDGFRFDAVKHISVEDLEKIVEIIPEDKFYYGEAIGRNFDESMKYIPVFPKVTDFQLVNTLKSAFTYGGDLRSLINPVDTQRAVPGDNAVTFARNHDTWAIGQFDNWKFDKNDLVLATAYVLGRKEGTPLILTFDAFDPTIVAGTKFHQQMMGESQYYRNGNEIADSADSPNLLLIERGDKGLTIINKAGETFDVSAAKMPGLGVGCYNELQYDFEMCVDYGGDGQKYINKWGSPNRGGIEIGPRTALFFVKNEA</sequence>
<evidence type="ECO:0000256" key="6">
    <source>
        <dbReference type="RuleBase" id="RU361134"/>
    </source>
</evidence>
<dbReference type="InterPro" id="IPR006047">
    <property type="entry name" value="GH13_cat_dom"/>
</dbReference>
<dbReference type="InterPro" id="IPR006046">
    <property type="entry name" value="Alpha_amylase"/>
</dbReference>
<dbReference type="SMART" id="SM00642">
    <property type="entry name" value="Aamy"/>
    <property type="match status" value="1"/>
</dbReference>
<dbReference type="GO" id="GO:0004556">
    <property type="term" value="F:alpha-amylase activity"/>
    <property type="evidence" value="ECO:0007669"/>
    <property type="project" value="UniProtKB-UniRule"/>
</dbReference>
<dbReference type="Pfam" id="PF00128">
    <property type="entry name" value="Alpha-amylase"/>
    <property type="match status" value="1"/>
</dbReference>
<feature type="domain" description="Glycosyl hydrolase family 13 catalytic" evidence="7">
    <location>
        <begin position="37"/>
        <end position="388"/>
    </location>
</feature>
<dbReference type="Gene3D" id="3.20.20.80">
    <property type="entry name" value="Glycosidases"/>
    <property type="match status" value="1"/>
</dbReference>
<evidence type="ECO:0000256" key="5">
    <source>
        <dbReference type="RuleBase" id="RU003615"/>
    </source>
</evidence>
<keyword evidence="3 6" id="KW-0119">Carbohydrate metabolism</keyword>
<keyword evidence="4 6" id="KW-0326">Glycosidase</keyword>
<dbReference type="GO" id="GO:0005975">
    <property type="term" value="P:carbohydrate metabolic process"/>
    <property type="evidence" value="ECO:0007669"/>
    <property type="project" value="InterPro"/>
</dbReference>
<evidence type="ECO:0000313" key="9">
    <source>
        <dbReference type="Proteomes" id="UP000269154"/>
    </source>
</evidence>
<dbReference type="PANTHER" id="PTHR43447">
    <property type="entry name" value="ALPHA-AMYLASE"/>
    <property type="match status" value="1"/>
</dbReference>
<comment type="catalytic activity">
    <reaction evidence="6">
        <text>Endohydrolysis of (1-&gt;4)-alpha-D-glucosidic linkages in polysaccharides containing three or more (1-&gt;4)-alpha-linked D-glucose units.</text>
        <dbReference type="EC" id="3.2.1.1"/>
    </reaction>
</comment>
<name>A0A3N6PI31_9CYAN</name>
<evidence type="ECO:0000259" key="7">
    <source>
        <dbReference type="SMART" id="SM00642"/>
    </source>
</evidence>
<comment type="caution">
    <text evidence="8">The sequence shown here is derived from an EMBL/GenBank/DDBJ whole genome shotgun (WGS) entry which is preliminary data.</text>
</comment>
<reference evidence="8 9" key="1">
    <citation type="journal article" date="2018" name="ACS Chem. Biol.">
        <title>Ketoreductase domain dysfunction expands chemodiversity: malyngamide biosynthesis in the cyanobacterium Okeania hirsuta.</title>
        <authorList>
            <person name="Moss N.A."/>
            <person name="Leao T."/>
            <person name="Rankin M."/>
            <person name="McCullough T.M."/>
            <person name="Qu P."/>
            <person name="Korobeynikov A."/>
            <person name="Smith J.L."/>
            <person name="Gerwick L."/>
            <person name="Gerwick W.H."/>
        </authorList>
    </citation>
    <scope>NUCLEOTIDE SEQUENCE [LARGE SCALE GENOMIC DNA]</scope>
    <source>
        <strain evidence="8 9">PAB10Feb10-1</strain>
    </source>
</reference>
<dbReference type="Proteomes" id="UP000269154">
    <property type="component" value="Unassembled WGS sequence"/>
</dbReference>
<dbReference type="OrthoDB" id="9805159at2"/>
<dbReference type="GO" id="GO:0043169">
    <property type="term" value="F:cation binding"/>
    <property type="evidence" value="ECO:0007669"/>
    <property type="project" value="InterPro"/>
</dbReference>
<evidence type="ECO:0000256" key="3">
    <source>
        <dbReference type="ARBA" id="ARBA00023277"/>
    </source>
</evidence>
<evidence type="ECO:0000313" key="8">
    <source>
        <dbReference type="EMBL" id="RQH50909.1"/>
    </source>
</evidence>
<organism evidence="8 9">
    <name type="scientific">Okeania hirsuta</name>
    <dbReference type="NCBI Taxonomy" id="1458930"/>
    <lineage>
        <taxon>Bacteria</taxon>
        <taxon>Bacillati</taxon>
        <taxon>Cyanobacteriota</taxon>
        <taxon>Cyanophyceae</taxon>
        <taxon>Oscillatoriophycideae</taxon>
        <taxon>Oscillatoriales</taxon>
        <taxon>Microcoleaceae</taxon>
        <taxon>Okeania</taxon>
    </lineage>
</organism>
<dbReference type="AlphaFoldDB" id="A0A3N6PI31"/>
<keyword evidence="9" id="KW-1185">Reference proteome</keyword>
<proteinExistence type="inferred from homology"/>
<dbReference type="SUPFAM" id="SSF51445">
    <property type="entry name" value="(Trans)glycosidases"/>
    <property type="match status" value="1"/>
</dbReference>
<keyword evidence="2 6" id="KW-0378">Hydrolase</keyword>
<evidence type="ECO:0000256" key="4">
    <source>
        <dbReference type="ARBA" id="ARBA00023295"/>
    </source>
</evidence>
<comment type="similarity">
    <text evidence="1 5">Belongs to the glycosyl hydrolase 13 family.</text>
</comment>
<dbReference type="InterPro" id="IPR017853">
    <property type="entry name" value="GH"/>
</dbReference>
<dbReference type="RefSeq" id="WP_124154353.1">
    <property type="nucleotide sequence ID" value="NZ_CAWOLW010000124.1"/>
</dbReference>
<evidence type="ECO:0000256" key="2">
    <source>
        <dbReference type="ARBA" id="ARBA00022801"/>
    </source>
</evidence>